<dbReference type="eggNOG" id="KOG1454">
    <property type="taxonomic scope" value="Eukaryota"/>
</dbReference>
<dbReference type="Gene3D" id="1.25.40.80">
    <property type="match status" value="1"/>
</dbReference>
<dbReference type="GO" id="GO:0003824">
    <property type="term" value="F:catalytic activity"/>
    <property type="evidence" value="ECO:0007669"/>
    <property type="project" value="InterPro"/>
</dbReference>
<dbReference type="InterPro" id="IPR014729">
    <property type="entry name" value="Rossmann-like_a/b/a_fold"/>
</dbReference>
<dbReference type="InterPro" id="IPR000639">
    <property type="entry name" value="Epox_hydrolase-like"/>
</dbReference>
<dbReference type="InterPro" id="IPR006050">
    <property type="entry name" value="DNA_photolyase_N"/>
</dbReference>
<gene>
    <name evidence="2" type="ORF">CYME_CMT308C</name>
</gene>
<dbReference type="EMBL" id="AP006502">
    <property type="protein sequence ID" value="BAM83274.1"/>
    <property type="molecule type" value="Genomic_DNA"/>
</dbReference>
<dbReference type="RefSeq" id="XP_005539310.1">
    <property type="nucleotide sequence ID" value="XM_005539253.1"/>
</dbReference>
<dbReference type="PANTHER" id="PTHR47832">
    <property type="entry name" value="DNA PHOTOLYASE"/>
    <property type="match status" value="1"/>
</dbReference>
<dbReference type="PROSITE" id="PS51645">
    <property type="entry name" value="PHR_CRY_ALPHA_BETA"/>
    <property type="match status" value="1"/>
</dbReference>
<dbReference type="Pfam" id="PF12697">
    <property type="entry name" value="Abhydrolase_6"/>
    <property type="match status" value="1"/>
</dbReference>
<accession>M1VCM7</accession>
<proteinExistence type="predicted"/>
<reference evidence="2 3" key="2">
    <citation type="journal article" date="2007" name="BMC Biol.">
        <title>A 100%-complete sequence reveals unusually simple genomic features in the hot-spring red alga Cyanidioschyzon merolae.</title>
        <authorList>
            <person name="Nozaki H."/>
            <person name="Takano H."/>
            <person name="Misumi O."/>
            <person name="Terasawa K."/>
            <person name="Matsuzaki M."/>
            <person name="Maruyama S."/>
            <person name="Nishida K."/>
            <person name="Yagisawa F."/>
            <person name="Yoshida Y."/>
            <person name="Fujiwara T."/>
            <person name="Takio S."/>
            <person name="Tamura K."/>
            <person name="Chung S.J."/>
            <person name="Nakamura S."/>
            <person name="Kuroiwa H."/>
            <person name="Tanaka K."/>
            <person name="Sato N."/>
            <person name="Kuroiwa T."/>
        </authorList>
    </citation>
    <scope>NUCLEOTIDE SEQUENCE [LARGE SCALE GENOMIC DNA]</scope>
    <source>
        <strain evidence="2 3">10D</strain>
    </source>
</reference>
<dbReference type="Pfam" id="PF00875">
    <property type="entry name" value="DNA_photolyase"/>
    <property type="match status" value="1"/>
</dbReference>
<dbReference type="InterPro" id="IPR036134">
    <property type="entry name" value="Crypto/Photolyase_FAD-like_sf"/>
</dbReference>
<dbReference type="OrthoDB" id="408373at2759"/>
<dbReference type="Gene3D" id="3.40.50.1820">
    <property type="entry name" value="alpha/beta hydrolase"/>
    <property type="match status" value="1"/>
</dbReference>
<dbReference type="SUPFAM" id="SSF53474">
    <property type="entry name" value="alpha/beta-Hydrolases"/>
    <property type="match status" value="1"/>
</dbReference>
<dbReference type="Gramene" id="CMT308CT">
    <property type="protein sequence ID" value="CMT308CT"/>
    <property type="gene ID" value="CMT308C"/>
</dbReference>
<dbReference type="AlphaFoldDB" id="M1VCM7"/>
<evidence type="ECO:0000313" key="3">
    <source>
        <dbReference type="Proteomes" id="UP000007014"/>
    </source>
</evidence>
<dbReference type="PRINTS" id="PR00412">
    <property type="entry name" value="EPOXHYDRLASE"/>
</dbReference>
<dbReference type="InterPro" id="IPR036155">
    <property type="entry name" value="Crypto/Photolyase_N_sf"/>
</dbReference>
<dbReference type="Gene3D" id="3.40.50.620">
    <property type="entry name" value="HUPs"/>
    <property type="match status" value="1"/>
</dbReference>
<reference evidence="2 3" key="1">
    <citation type="journal article" date="2004" name="Nature">
        <title>Genome sequence of the ultrasmall unicellular red alga Cyanidioschyzon merolae 10D.</title>
        <authorList>
            <person name="Matsuzaki M."/>
            <person name="Misumi O."/>
            <person name="Shin-i T."/>
            <person name="Maruyama S."/>
            <person name="Takahara M."/>
            <person name="Miyagishima S."/>
            <person name="Mori T."/>
            <person name="Nishida K."/>
            <person name="Yagisawa F."/>
            <person name="Nishida K."/>
            <person name="Yoshida Y."/>
            <person name="Nishimura Y."/>
            <person name="Nakao S."/>
            <person name="Kobayashi T."/>
            <person name="Momoyama Y."/>
            <person name="Higashiyama T."/>
            <person name="Minoda A."/>
            <person name="Sano M."/>
            <person name="Nomoto H."/>
            <person name="Oishi K."/>
            <person name="Hayashi H."/>
            <person name="Ohta F."/>
            <person name="Nishizaka S."/>
            <person name="Haga S."/>
            <person name="Miura S."/>
            <person name="Morishita T."/>
            <person name="Kabeya Y."/>
            <person name="Terasawa K."/>
            <person name="Suzuki Y."/>
            <person name="Ishii Y."/>
            <person name="Asakawa S."/>
            <person name="Takano H."/>
            <person name="Ohta N."/>
            <person name="Kuroiwa H."/>
            <person name="Tanaka K."/>
            <person name="Shimizu N."/>
            <person name="Sugano S."/>
            <person name="Sato N."/>
            <person name="Nozaki H."/>
            <person name="Ogasawara N."/>
            <person name="Kohara Y."/>
            <person name="Kuroiwa T."/>
        </authorList>
    </citation>
    <scope>NUCLEOTIDE SEQUENCE [LARGE SCALE GENOMIC DNA]</scope>
    <source>
        <strain evidence="2 3">10D</strain>
    </source>
</reference>
<sequence length="765" mass="87141">MFAGCSLGRSRIWQHATPAHTASTQRCSQVAPTHFAHKPWKTWHCSRACNIIGPKSKLLDLLSCVHGLGDSPARGHGSRPQQLAPDHALEDEKRPIAAEMTVNWIVWFRRDLRVHDHPGLQYLRTHIASQKTAPARRSDDRHGMENSLRIAFVYIMDKRELETYTPEEQKYLRESVAALRETIRSATQGQADLLLLNGPAPRELAVLCGRFANAQVLVEDDWCISSQRCFRECERLGIRFRFWSLGAPHRTTRENTRGSRSPSTSTFLGRDTFSILQREHWRPMMHRPTENDLLALWDCARENAPETRFVASYELDAPSDHLWETSPSWFPLEYADYPFLQRIEEDKRMCVATSLDAGGETAAIDFLRRYLRGPDAHQESDFLRSFAYALHFGCVSPRKVLAEIDAARRYRRRMLALWTDSPRHREARALIRSLSWHLFLSQYDKASQRPWHYWRWNGLPVRFSQSGSSTRDAPAVLFIHGFGASIEHWERNVSFLADQGYQVFCLDLLGFGRSTKPITRYTQELWERQVRDFVLQIVRRPVFIVGNSIGAYVSLSFAADHRMELVQASASPRPTTLCKGIVLINPAGPLEPVKNADRASNDSRLRRLLAQPLASRIVGEVLLRYLQFGIRSTLLKVYPVRPDAALHMESIIYRHSLDPGASSVIASGFRLPPSRPIPELLRALDSVPVLLIQGILDPLNDARKRAEQIAAIHPEVQVVQLRAGHCPHDEVPEQVNEILVNWLQSCEQRGEAPDSKSAEPPMSFA</sequence>
<evidence type="ECO:0000259" key="1">
    <source>
        <dbReference type="PROSITE" id="PS51645"/>
    </source>
</evidence>
<dbReference type="KEGG" id="cme:CYME_CMT308C"/>
<name>M1VCM7_CYAM1</name>
<feature type="domain" description="Photolyase/cryptochrome alpha/beta" evidence="1">
    <location>
        <begin position="102"/>
        <end position="248"/>
    </location>
</feature>
<dbReference type="PRINTS" id="PR00111">
    <property type="entry name" value="ABHYDROLASE"/>
</dbReference>
<organism evidence="2 3">
    <name type="scientific">Cyanidioschyzon merolae (strain NIES-3377 / 10D)</name>
    <name type="common">Unicellular red alga</name>
    <dbReference type="NCBI Taxonomy" id="280699"/>
    <lineage>
        <taxon>Eukaryota</taxon>
        <taxon>Rhodophyta</taxon>
        <taxon>Bangiophyceae</taxon>
        <taxon>Cyanidiales</taxon>
        <taxon>Cyanidiaceae</taxon>
        <taxon>Cyanidioschyzon</taxon>
    </lineage>
</organism>
<dbReference type="SUPFAM" id="SSF52425">
    <property type="entry name" value="Cryptochrome/photolyase, N-terminal domain"/>
    <property type="match status" value="1"/>
</dbReference>
<evidence type="ECO:0000313" key="2">
    <source>
        <dbReference type="EMBL" id="BAM83274.1"/>
    </source>
</evidence>
<dbReference type="InterPro" id="IPR029058">
    <property type="entry name" value="AB_hydrolase_fold"/>
</dbReference>
<protein>
    <recommendedName>
        <fullName evidence="1">Photolyase/cryptochrome alpha/beta domain-containing protein</fullName>
    </recommendedName>
</protein>
<dbReference type="GeneID" id="16998019"/>
<dbReference type="HOGENOM" id="CLU_024958_0_0_1"/>
<dbReference type="SUPFAM" id="SSF48173">
    <property type="entry name" value="Cryptochrome/photolyase FAD-binding domain"/>
    <property type="match status" value="1"/>
</dbReference>
<dbReference type="PANTHER" id="PTHR47832:SF1">
    <property type="entry name" value="DNA PHOTOLYASE"/>
    <property type="match status" value="1"/>
</dbReference>
<dbReference type="InterPro" id="IPR000073">
    <property type="entry name" value="AB_hydrolase_1"/>
</dbReference>
<dbReference type="Proteomes" id="UP000007014">
    <property type="component" value="Chromosome 20"/>
</dbReference>
<keyword evidence="3" id="KW-1185">Reference proteome</keyword>